<keyword evidence="3" id="KW-1185">Reference proteome</keyword>
<feature type="transmembrane region" description="Helical" evidence="1">
    <location>
        <begin position="116"/>
        <end position="134"/>
    </location>
</feature>
<dbReference type="EMBL" id="JMIB01000028">
    <property type="protein sequence ID" value="KDM90738.1"/>
    <property type="molecule type" value="Genomic_DNA"/>
</dbReference>
<evidence type="ECO:0000256" key="1">
    <source>
        <dbReference type="SAM" id="Phobius"/>
    </source>
</evidence>
<dbReference type="Proteomes" id="UP000027192">
    <property type="component" value="Unassembled WGS sequence"/>
</dbReference>
<dbReference type="PANTHER" id="PTHR28008">
    <property type="entry name" value="DOMAIN PROTEIN, PUTATIVE (AFU_ORTHOLOGUE AFUA_3G10980)-RELATED"/>
    <property type="match status" value="1"/>
</dbReference>
<keyword evidence="1" id="KW-0472">Membrane</keyword>
<feature type="transmembrane region" description="Helical" evidence="1">
    <location>
        <begin position="21"/>
        <end position="40"/>
    </location>
</feature>
<sequence length="146" mass="16252">MPLTQFNALYLQLKTRKLLHCARALFWGHGLLITWLTLMPPAEKGTLTDLKSYGIAHLDFILHALCYGLFATLALLISKHRQRYLYVLMCLGFYGSLLEALQGTLQPGRESSISDAMANLTGVILGGLLSWSLLQSSINRPPGNHR</sequence>
<dbReference type="PANTHER" id="PTHR28008:SF1">
    <property type="entry name" value="DOMAIN PROTEIN, PUTATIVE (AFU_ORTHOLOGUE AFUA_3G10980)-RELATED"/>
    <property type="match status" value="1"/>
</dbReference>
<feature type="transmembrane region" description="Helical" evidence="1">
    <location>
        <begin position="84"/>
        <end position="104"/>
    </location>
</feature>
<protein>
    <recommendedName>
        <fullName evidence="4">VanZ-like domain-containing protein</fullName>
    </recommendedName>
</protein>
<dbReference type="AlphaFoldDB" id="A0A066RTP8"/>
<keyword evidence="1" id="KW-0812">Transmembrane</keyword>
<evidence type="ECO:0000313" key="2">
    <source>
        <dbReference type="EMBL" id="KDM90738.1"/>
    </source>
</evidence>
<name>A0A066RTP8_9GAMM</name>
<dbReference type="STRING" id="1654360.EA58_15230"/>
<dbReference type="OrthoDB" id="5828115at2"/>
<organism evidence="2 3">
    <name type="scientific">Photobacterium galatheae</name>
    <dbReference type="NCBI Taxonomy" id="1654360"/>
    <lineage>
        <taxon>Bacteria</taxon>
        <taxon>Pseudomonadati</taxon>
        <taxon>Pseudomonadota</taxon>
        <taxon>Gammaproteobacteria</taxon>
        <taxon>Vibrionales</taxon>
        <taxon>Vibrionaceae</taxon>
        <taxon>Photobacterium</taxon>
    </lineage>
</organism>
<evidence type="ECO:0008006" key="4">
    <source>
        <dbReference type="Google" id="ProtNLM"/>
    </source>
</evidence>
<comment type="caution">
    <text evidence="2">The sequence shown here is derived from an EMBL/GenBank/DDBJ whole genome shotgun (WGS) entry which is preliminary data.</text>
</comment>
<gene>
    <name evidence="2" type="ORF">EA58_15230</name>
</gene>
<keyword evidence="1" id="KW-1133">Transmembrane helix</keyword>
<dbReference type="NCBIfam" id="NF037970">
    <property type="entry name" value="vanZ_1"/>
    <property type="match status" value="1"/>
</dbReference>
<accession>A0A066RTP8</accession>
<dbReference type="RefSeq" id="WP_036754285.1">
    <property type="nucleotide sequence ID" value="NZ_JAGSGC010000007.1"/>
</dbReference>
<proteinExistence type="predicted"/>
<evidence type="ECO:0000313" key="3">
    <source>
        <dbReference type="Proteomes" id="UP000027192"/>
    </source>
</evidence>
<reference evidence="2 3" key="1">
    <citation type="submission" date="2014-04" db="EMBL/GenBank/DDBJ databases">
        <title>Draft genome sequence of Photobacterium halotolerans S2753: a solonamide, ngercheumicin and holomycin producer.</title>
        <authorList>
            <person name="Machado H.R."/>
            <person name="Gram L."/>
        </authorList>
    </citation>
    <scope>NUCLEOTIDE SEQUENCE [LARGE SCALE GENOMIC DNA]</scope>
    <source>
        <strain evidence="2 3">S2753</strain>
    </source>
</reference>
<feature type="transmembrane region" description="Helical" evidence="1">
    <location>
        <begin position="60"/>
        <end position="77"/>
    </location>
</feature>